<dbReference type="GO" id="GO:0009252">
    <property type="term" value="P:peptidoglycan biosynthetic process"/>
    <property type="evidence" value="ECO:0007669"/>
    <property type="project" value="UniProtKB-UniRule"/>
</dbReference>
<evidence type="ECO:0000256" key="6">
    <source>
        <dbReference type="ARBA" id="ARBA00022960"/>
    </source>
</evidence>
<dbReference type="HAMAP" id="MF_00208">
    <property type="entry name" value="MurE"/>
    <property type="match status" value="1"/>
</dbReference>
<evidence type="ECO:0000256" key="3">
    <source>
        <dbReference type="ARBA" id="ARBA00022618"/>
    </source>
</evidence>
<comment type="PTM">
    <text evidence="10">Carboxylation is probably crucial for Mg(2+) binding and, consequently, for the gamma-phosphate positioning of ATP.</text>
</comment>
<dbReference type="InterPro" id="IPR036565">
    <property type="entry name" value="Mur-like_cat_sf"/>
</dbReference>
<feature type="binding site" evidence="10">
    <location>
        <begin position="176"/>
        <end position="182"/>
    </location>
    <ligand>
        <name>ATP</name>
        <dbReference type="ChEBI" id="CHEBI:30616"/>
    </ligand>
</feature>
<keyword evidence="5 10" id="KW-0067">ATP-binding</keyword>
<dbReference type="UniPathway" id="UPA00219"/>
<sequence length="615" mass="67264">MTIARIPDIVHIRAKYAAIEKPHIYRYNRCIMEKLLSQLLPSFAHKALAADGISPVETVDIMNIPITNLAFDSRDVKEGSLFFALPGTHQNGNDFISEALEAGANAVVYQGDIPHEVRRECANVIARRAIESAVGKTKRYLPAFLRVNDARFAMAPVSDAFYDSPSKRLIVIGVTGTEGKSSTVSFIWQLLRLCGEKAGFISTVEYSLGGDALPNPEHQTTPEAPIIQNRLNAMLENGCTYAVIESSSHGLSVLTNRLGNVQFDCAVFMNVTLEHLEFHKTFEQYRSDKANLFRALDKCDHVKTIAGTPMKIPSIGVVNAEDPSAVYCINSTKHPVYAFTTEGQAGKAAAETGADAVALPPVPEGVRCMTARNIASARFGISFTIDADGDDAVFRASDDPAFPRKRPVIHVTAPLPGAFNAYNLMASLIAVSSVTQKSFEEIAHHFPSLTPVKGRMTVIDRGQPFELIVDYAHTPSSFETIFPPIRKRCTGRLFALFGSGGERDLTKRPLQGEIAAKFCDVIVLADEDPRGEDPVALLEMIAKGAEKRGKKKGVDLFIIHERPKAIRETFKMAASGDIVLLLGKSHENSIIYKDKTVPYDEIREALTALSELGYA</sequence>
<dbReference type="EC" id="6.3.2.-" evidence="10"/>
<dbReference type="NCBIfam" id="TIGR01085">
    <property type="entry name" value="murE"/>
    <property type="match status" value="1"/>
</dbReference>
<feature type="binding site" evidence="10">
    <location>
        <position position="257"/>
    </location>
    <ligand>
        <name>UDP-N-acetyl-alpha-D-muramoyl-L-alanyl-D-glutamate</name>
        <dbReference type="ChEBI" id="CHEBI:83900"/>
    </ligand>
</feature>
<evidence type="ECO:0000256" key="4">
    <source>
        <dbReference type="ARBA" id="ARBA00022741"/>
    </source>
</evidence>
<dbReference type="STRING" id="1125725.HMPREF1325_1243"/>
<feature type="modified residue" description="N6-carboxylysine" evidence="10">
    <location>
        <position position="289"/>
    </location>
</feature>
<name>U1FM91_TRESO</name>
<organism evidence="15 17">
    <name type="scientific">Treponema socranskii subsp. socranskii VPI DR56BR1116 = ATCC 35536</name>
    <dbReference type="NCBI Taxonomy" id="1125725"/>
    <lineage>
        <taxon>Bacteria</taxon>
        <taxon>Pseudomonadati</taxon>
        <taxon>Spirochaetota</taxon>
        <taxon>Spirochaetia</taxon>
        <taxon>Spirochaetales</taxon>
        <taxon>Treponemataceae</taxon>
        <taxon>Treponema</taxon>
    </lineage>
</organism>
<keyword evidence="9 10" id="KW-0961">Cell wall biogenesis/degradation</keyword>
<dbReference type="Pfam" id="PF02875">
    <property type="entry name" value="Mur_ligase_C"/>
    <property type="match status" value="1"/>
</dbReference>
<dbReference type="InterPro" id="IPR035911">
    <property type="entry name" value="MurE/MurF_N"/>
</dbReference>
<evidence type="ECO:0000313" key="17">
    <source>
        <dbReference type="Proteomes" id="UP000016412"/>
    </source>
</evidence>
<dbReference type="Pfam" id="PF01225">
    <property type="entry name" value="Mur_ligase"/>
    <property type="match status" value="1"/>
</dbReference>
<dbReference type="PATRIC" id="fig|1125725.3.peg.1018"/>
<evidence type="ECO:0000313" key="16">
    <source>
        <dbReference type="EMBL" id="ERK03803.1"/>
    </source>
</evidence>
<keyword evidence="10" id="KW-0963">Cytoplasm</keyword>
<dbReference type="InterPro" id="IPR000713">
    <property type="entry name" value="Mur_ligase_N"/>
</dbReference>
<comment type="subcellular location">
    <subcellularLocation>
        <location evidence="10 11">Cytoplasm</location>
    </subcellularLocation>
</comment>
<dbReference type="InterPro" id="IPR004101">
    <property type="entry name" value="Mur_ligase_C"/>
</dbReference>
<accession>U1FM91</accession>
<keyword evidence="2 10" id="KW-0436">Ligase</keyword>
<dbReference type="GO" id="GO:0005737">
    <property type="term" value="C:cytoplasm"/>
    <property type="evidence" value="ECO:0007669"/>
    <property type="project" value="UniProtKB-SubCell"/>
</dbReference>
<feature type="binding site" evidence="10">
    <location>
        <position position="247"/>
    </location>
    <ligand>
        <name>UDP-N-acetyl-alpha-D-muramoyl-L-alanyl-D-glutamate</name>
        <dbReference type="ChEBI" id="CHEBI:83900"/>
    </ligand>
</feature>
<dbReference type="eggNOG" id="COG0769">
    <property type="taxonomic scope" value="Bacteria"/>
</dbReference>
<feature type="binding site" evidence="10">
    <location>
        <begin position="220"/>
        <end position="221"/>
    </location>
    <ligand>
        <name>UDP-N-acetyl-alpha-D-muramoyl-L-alanyl-D-glutamate</name>
        <dbReference type="ChEBI" id="CHEBI:83900"/>
    </ligand>
</feature>
<gene>
    <name evidence="10 15" type="primary">murE</name>
    <name evidence="16" type="ORF">HMPREF0860_1936</name>
    <name evidence="15" type="ORF">HMPREF1325_1243</name>
</gene>
<comment type="pathway">
    <text evidence="10 11">Cell wall biogenesis; peptidoglycan biosynthesis.</text>
</comment>
<dbReference type="InterPro" id="IPR013221">
    <property type="entry name" value="Mur_ligase_cen"/>
</dbReference>
<dbReference type="InterPro" id="IPR005761">
    <property type="entry name" value="UDP-N-AcMur-Glu-dNH2Pim_ligase"/>
</dbReference>
<proteinExistence type="inferred from homology"/>
<dbReference type="AlphaFoldDB" id="U1FM91"/>
<dbReference type="GO" id="GO:0008360">
    <property type="term" value="P:regulation of cell shape"/>
    <property type="evidence" value="ECO:0007669"/>
    <property type="project" value="UniProtKB-KW"/>
</dbReference>
<evidence type="ECO:0000256" key="2">
    <source>
        <dbReference type="ARBA" id="ARBA00022598"/>
    </source>
</evidence>
<evidence type="ECO:0000256" key="8">
    <source>
        <dbReference type="ARBA" id="ARBA00023306"/>
    </source>
</evidence>
<feature type="domain" description="Mur ligase central" evidence="14">
    <location>
        <begin position="174"/>
        <end position="430"/>
    </location>
</feature>
<feature type="binding site" evidence="10">
    <location>
        <position position="73"/>
    </location>
    <ligand>
        <name>UDP-N-acetyl-alpha-D-muramoyl-L-alanyl-D-glutamate</name>
        <dbReference type="ChEBI" id="CHEBI:83900"/>
    </ligand>
</feature>
<keyword evidence="7 10" id="KW-0573">Peptidoglycan synthesis</keyword>
<dbReference type="PANTHER" id="PTHR23135">
    <property type="entry name" value="MUR LIGASE FAMILY MEMBER"/>
    <property type="match status" value="1"/>
</dbReference>
<comment type="caution">
    <text evidence="10">Lacks conserved residue(s) required for the propagation of feature annotation.</text>
</comment>
<keyword evidence="8 10" id="KW-0131">Cell cycle</keyword>
<evidence type="ECO:0000256" key="5">
    <source>
        <dbReference type="ARBA" id="ARBA00022840"/>
    </source>
</evidence>
<dbReference type="SUPFAM" id="SSF63418">
    <property type="entry name" value="MurE/MurF N-terminal domain"/>
    <property type="match status" value="1"/>
</dbReference>
<comment type="similarity">
    <text evidence="1 10">Belongs to the MurCDEF family. MurE subfamily.</text>
</comment>
<dbReference type="GO" id="GO:0016881">
    <property type="term" value="F:acid-amino acid ligase activity"/>
    <property type="evidence" value="ECO:0007669"/>
    <property type="project" value="UniProtKB-UniRule"/>
</dbReference>
<dbReference type="GO" id="GO:0005524">
    <property type="term" value="F:ATP binding"/>
    <property type="evidence" value="ECO:0007669"/>
    <property type="project" value="UniProtKB-UniRule"/>
</dbReference>
<dbReference type="Gene3D" id="3.90.190.20">
    <property type="entry name" value="Mur ligase, C-terminal domain"/>
    <property type="match status" value="1"/>
</dbReference>
<evidence type="ECO:0000256" key="1">
    <source>
        <dbReference type="ARBA" id="ARBA00005898"/>
    </source>
</evidence>
<keyword evidence="10" id="KW-0460">Magnesium</keyword>
<dbReference type="EMBL" id="AVQI01000030">
    <property type="protein sequence ID" value="ERK03803.1"/>
    <property type="molecule type" value="Genomic_DNA"/>
</dbReference>
<feature type="domain" description="Mur ligase N-terminal catalytic" evidence="12">
    <location>
        <begin position="66"/>
        <end position="146"/>
    </location>
</feature>
<keyword evidence="6 10" id="KW-0133">Cell shape</keyword>
<comment type="cofactor">
    <cofactor evidence="10">
        <name>Mg(2+)</name>
        <dbReference type="ChEBI" id="CHEBI:18420"/>
    </cofactor>
</comment>
<evidence type="ECO:0000313" key="15">
    <source>
        <dbReference type="EMBL" id="ERF60973.1"/>
    </source>
</evidence>
<evidence type="ECO:0000259" key="14">
    <source>
        <dbReference type="Pfam" id="PF08245"/>
    </source>
</evidence>
<dbReference type="SUPFAM" id="SSF53244">
    <property type="entry name" value="MurD-like peptide ligases, peptide-binding domain"/>
    <property type="match status" value="1"/>
</dbReference>
<keyword evidence="18" id="KW-1185">Reference proteome</keyword>
<evidence type="ECO:0000313" key="18">
    <source>
        <dbReference type="Proteomes" id="UP000016646"/>
    </source>
</evidence>
<dbReference type="GO" id="GO:0000287">
    <property type="term" value="F:magnesium ion binding"/>
    <property type="evidence" value="ECO:0007669"/>
    <property type="project" value="UniProtKB-UniRule"/>
</dbReference>
<dbReference type="EMBL" id="AUZJ01000020">
    <property type="protein sequence ID" value="ERF60973.1"/>
    <property type="molecule type" value="Genomic_DNA"/>
</dbReference>
<evidence type="ECO:0000259" key="12">
    <source>
        <dbReference type="Pfam" id="PF01225"/>
    </source>
</evidence>
<comment type="caution">
    <text evidence="15">The sequence shown here is derived from an EMBL/GenBank/DDBJ whole genome shotgun (WGS) entry which is preliminary data.</text>
</comment>
<evidence type="ECO:0000256" key="9">
    <source>
        <dbReference type="ARBA" id="ARBA00023316"/>
    </source>
</evidence>
<keyword evidence="3 10" id="KW-0132">Cell division</keyword>
<dbReference type="Proteomes" id="UP000016646">
    <property type="component" value="Unassembled WGS sequence"/>
</dbReference>
<dbReference type="Pfam" id="PF08245">
    <property type="entry name" value="Mur_ligase_M"/>
    <property type="match status" value="1"/>
</dbReference>
<dbReference type="Gene3D" id="3.40.1390.10">
    <property type="entry name" value="MurE/MurF, N-terminal domain"/>
    <property type="match status" value="1"/>
</dbReference>
<dbReference type="SUPFAM" id="SSF53623">
    <property type="entry name" value="MurD-like peptide ligases, catalytic domain"/>
    <property type="match status" value="1"/>
</dbReference>
<dbReference type="Gene3D" id="3.40.1190.10">
    <property type="entry name" value="Mur-like, catalytic domain"/>
    <property type="match status" value="1"/>
</dbReference>
<evidence type="ECO:0000259" key="13">
    <source>
        <dbReference type="Pfam" id="PF02875"/>
    </source>
</evidence>
<evidence type="ECO:0000256" key="11">
    <source>
        <dbReference type="RuleBase" id="RU004135"/>
    </source>
</evidence>
<dbReference type="GO" id="GO:0051301">
    <property type="term" value="P:cell division"/>
    <property type="evidence" value="ECO:0007669"/>
    <property type="project" value="UniProtKB-KW"/>
</dbReference>
<evidence type="ECO:0000256" key="10">
    <source>
        <dbReference type="HAMAP-Rule" id="MF_00208"/>
    </source>
</evidence>
<feature type="domain" description="Mur ligase C-terminal" evidence="13">
    <location>
        <begin position="454"/>
        <end position="584"/>
    </location>
</feature>
<dbReference type="InterPro" id="IPR036615">
    <property type="entry name" value="Mur_ligase_C_dom_sf"/>
</dbReference>
<dbReference type="Proteomes" id="UP000016412">
    <property type="component" value="Unassembled WGS sequence"/>
</dbReference>
<reference evidence="17 18" key="1">
    <citation type="submission" date="2013-08" db="EMBL/GenBank/DDBJ databases">
        <authorList>
            <person name="Durkin A.S."/>
            <person name="Haft D.R."/>
            <person name="McCorrison J."/>
            <person name="Torralba M."/>
            <person name="Gillis M."/>
            <person name="Haft D.H."/>
            <person name="Methe B."/>
            <person name="Sutton G."/>
            <person name="Nelson K.E."/>
        </authorList>
    </citation>
    <scope>NUCLEOTIDE SEQUENCE [LARGE SCALE GENOMIC DNA]</scope>
    <source>
        <strain evidence="16 18">ATCC 35536</strain>
        <strain evidence="15 17">VPI DR56BR1116</strain>
    </source>
</reference>
<keyword evidence="4 10" id="KW-0547">Nucleotide-binding</keyword>
<evidence type="ECO:0000256" key="7">
    <source>
        <dbReference type="ARBA" id="ARBA00022984"/>
    </source>
</evidence>
<comment type="function">
    <text evidence="10">Catalyzes the addition of an amino acid to the nucleotide precursor UDP-N-acetylmuramoyl-L-alanyl-D-glutamate (UMAG) in the biosynthesis of bacterial cell-wall peptidoglycan.</text>
</comment>
<dbReference type="GO" id="GO:0071555">
    <property type="term" value="P:cell wall organization"/>
    <property type="evidence" value="ECO:0007669"/>
    <property type="project" value="UniProtKB-KW"/>
</dbReference>
<dbReference type="PANTHER" id="PTHR23135:SF4">
    <property type="entry name" value="UDP-N-ACETYLMURAMOYL-L-ALANYL-D-GLUTAMATE--2,6-DIAMINOPIMELATE LIGASE MURE HOMOLOG, CHLOROPLASTIC"/>
    <property type="match status" value="1"/>
</dbReference>
<protein>
    <recommendedName>
        <fullName evidence="10">UDP-N-acetylmuramyl-tripeptide synthetase</fullName>
        <ecNumber evidence="10">6.3.2.-</ecNumber>
    </recommendedName>
    <alternativeName>
        <fullName evidence="10">UDP-MurNAc-tripeptide synthetase</fullName>
    </alternativeName>
</protein>